<dbReference type="Pfam" id="PF07714">
    <property type="entry name" value="PK_Tyr_Ser-Thr"/>
    <property type="match status" value="1"/>
</dbReference>
<dbReference type="Gene3D" id="3.30.200.20">
    <property type="entry name" value="Phosphorylase Kinase, domain 1"/>
    <property type="match status" value="1"/>
</dbReference>
<dbReference type="InterPro" id="IPR001245">
    <property type="entry name" value="Ser-Thr/Tyr_kinase_cat_dom"/>
</dbReference>
<protein>
    <recommendedName>
        <fullName evidence="1">Serine-threonine/tyrosine-protein kinase catalytic domain-containing protein</fullName>
    </recommendedName>
</protein>
<dbReference type="PANTHER" id="PTHR45707:SF46">
    <property type="entry name" value="PROTEIN KINASE DOMAIN-CONTAINING PROTEIN"/>
    <property type="match status" value="1"/>
</dbReference>
<evidence type="ECO:0000259" key="1">
    <source>
        <dbReference type="Pfam" id="PF07714"/>
    </source>
</evidence>
<reference evidence="2" key="1">
    <citation type="submission" date="2018-04" db="EMBL/GenBank/DDBJ databases">
        <title>WGS assembly of Panicum hallii.</title>
        <authorList>
            <person name="Lovell J."/>
            <person name="Jenkins J."/>
            <person name="Lowry D."/>
            <person name="Mamidi S."/>
            <person name="Sreedasyam A."/>
            <person name="Weng X."/>
            <person name="Barry K."/>
            <person name="Bonette J."/>
            <person name="Campitelli B."/>
            <person name="Daum C."/>
            <person name="Gordon S."/>
            <person name="Gould B."/>
            <person name="Lipzen A."/>
            <person name="Macqueen A."/>
            <person name="Palacio-Mejia J."/>
            <person name="Plott C."/>
            <person name="Shakirov E."/>
            <person name="Shu S."/>
            <person name="Yoshinaga Y."/>
            <person name="Zane M."/>
            <person name="Rokhsar D."/>
            <person name="Grimwood J."/>
            <person name="Schmutz J."/>
            <person name="Juenger T."/>
        </authorList>
    </citation>
    <scope>NUCLEOTIDE SEQUENCE [LARGE SCALE GENOMIC DNA]</scope>
    <source>
        <strain evidence="2">FIL2</strain>
    </source>
</reference>
<dbReference type="SUPFAM" id="SSF56112">
    <property type="entry name" value="Protein kinase-like (PK-like)"/>
    <property type="match status" value="1"/>
</dbReference>
<dbReference type="Proteomes" id="UP000243499">
    <property type="component" value="Chromosome 8"/>
</dbReference>
<gene>
    <name evidence="2" type="ORF">PAHAL_8G229400</name>
</gene>
<proteinExistence type="predicted"/>
<dbReference type="PANTHER" id="PTHR45707">
    <property type="entry name" value="C2 CALCIUM/LIPID-BINDING PLANT PHOSPHORIBOSYLTRANSFERASE FAMILY PROTEIN"/>
    <property type="match status" value="1"/>
</dbReference>
<feature type="domain" description="Serine-threonine/tyrosine-protein kinase catalytic" evidence="1">
    <location>
        <begin position="18"/>
        <end position="64"/>
    </location>
</feature>
<name>A0A2T8I9Y8_9POAL</name>
<dbReference type="GO" id="GO:0004672">
    <property type="term" value="F:protein kinase activity"/>
    <property type="evidence" value="ECO:0007669"/>
    <property type="project" value="InterPro"/>
</dbReference>
<dbReference type="InterPro" id="IPR011009">
    <property type="entry name" value="Kinase-like_dom_sf"/>
</dbReference>
<sequence length="65" mass="7812">MIFQQKLDMVGMERFYKGVYNGRDVAVKKLYNMRGLDENIFKNELNSLMRVHHQNIVHLLGYCYE</sequence>
<dbReference type="AlphaFoldDB" id="A0A2T8I9Y8"/>
<dbReference type="EMBL" id="CM008053">
    <property type="protein sequence ID" value="PVH34483.1"/>
    <property type="molecule type" value="Genomic_DNA"/>
</dbReference>
<evidence type="ECO:0000313" key="2">
    <source>
        <dbReference type="EMBL" id="PVH34483.1"/>
    </source>
</evidence>
<organism evidence="2">
    <name type="scientific">Panicum hallii</name>
    <dbReference type="NCBI Taxonomy" id="206008"/>
    <lineage>
        <taxon>Eukaryota</taxon>
        <taxon>Viridiplantae</taxon>
        <taxon>Streptophyta</taxon>
        <taxon>Embryophyta</taxon>
        <taxon>Tracheophyta</taxon>
        <taxon>Spermatophyta</taxon>
        <taxon>Magnoliopsida</taxon>
        <taxon>Liliopsida</taxon>
        <taxon>Poales</taxon>
        <taxon>Poaceae</taxon>
        <taxon>PACMAD clade</taxon>
        <taxon>Panicoideae</taxon>
        <taxon>Panicodae</taxon>
        <taxon>Paniceae</taxon>
        <taxon>Panicinae</taxon>
        <taxon>Panicum</taxon>
        <taxon>Panicum sect. Panicum</taxon>
    </lineage>
</organism>
<dbReference type="Gramene" id="PVH34483">
    <property type="protein sequence ID" value="PVH34483"/>
    <property type="gene ID" value="PAHAL_8G229400"/>
</dbReference>
<accession>A0A2T8I9Y8</accession>